<gene>
    <name evidence="1" type="ORF">SAMN05421848_2198</name>
</gene>
<name>A0A1I1KUZ1_9GAMM</name>
<keyword evidence="2" id="KW-1185">Reference proteome</keyword>
<dbReference type="EMBL" id="FOLY01000004">
    <property type="protein sequence ID" value="SFC64551.1"/>
    <property type="molecule type" value="Genomic_DNA"/>
</dbReference>
<organism evidence="1 2">
    <name type="scientific">Kushneria avicenniae</name>
    <dbReference type="NCBI Taxonomy" id="402385"/>
    <lineage>
        <taxon>Bacteria</taxon>
        <taxon>Pseudomonadati</taxon>
        <taxon>Pseudomonadota</taxon>
        <taxon>Gammaproteobacteria</taxon>
        <taxon>Oceanospirillales</taxon>
        <taxon>Halomonadaceae</taxon>
        <taxon>Kushneria</taxon>
    </lineage>
</organism>
<sequence length="115" mass="12750">MSGDIPLESIETPDGVSCFNCEACCCRLLVMLDDDDLARGVPHGLIDEDEWGGVVMRQDEEGWCAAVDRNTMLCSIHPRRPQVCRDFEEASFECREERALYGLVDEPALADAGVL</sequence>
<proteinExistence type="predicted"/>
<dbReference type="RefSeq" id="WP_245742985.1">
    <property type="nucleotide sequence ID" value="NZ_FOLY01000004.1"/>
</dbReference>
<dbReference type="Proteomes" id="UP000199046">
    <property type="component" value="Unassembled WGS sequence"/>
</dbReference>
<accession>A0A1I1KUZ1</accession>
<evidence type="ECO:0000313" key="2">
    <source>
        <dbReference type="Proteomes" id="UP000199046"/>
    </source>
</evidence>
<evidence type="ECO:0000313" key="1">
    <source>
        <dbReference type="EMBL" id="SFC64551.1"/>
    </source>
</evidence>
<reference evidence="2" key="1">
    <citation type="submission" date="2016-10" db="EMBL/GenBank/DDBJ databases">
        <authorList>
            <person name="Varghese N."/>
            <person name="Submissions S."/>
        </authorList>
    </citation>
    <scope>NUCLEOTIDE SEQUENCE [LARGE SCALE GENOMIC DNA]</scope>
    <source>
        <strain evidence="2">DSM 23439</strain>
    </source>
</reference>
<dbReference type="STRING" id="402385.SAMN05421848_2198"/>
<dbReference type="Pfam" id="PF03692">
    <property type="entry name" value="CxxCxxCC"/>
    <property type="match status" value="1"/>
</dbReference>
<dbReference type="AlphaFoldDB" id="A0A1I1KUZ1"/>
<protein>
    <submittedName>
        <fullName evidence="1">Putative zinc-or iron-chelating domain-containing protein</fullName>
    </submittedName>
</protein>
<dbReference type="InterPro" id="IPR005358">
    <property type="entry name" value="Puta_zinc/iron-chelating_dom"/>
</dbReference>